<name>A0A3D8YBH8_9BACT</name>
<comment type="caution">
    <text evidence="3">The sequence shown here is derived from an EMBL/GenBank/DDBJ whole genome shotgun (WGS) entry which is preliminary data.</text>
</comment>
<dbReference type="AlphaFoldDB" id="A0A3D8YBH8"/>
<feature type="domain" description="Outer membrane protein beta-barrel" evidence="2">
    <location>
        <begin position="22"/>
        <end position="188"/>
    </location>
</feature>
<keyword evidence="1" id="KW-0732">Signal</keyword>
<evidence type="ECO:0000313" key="3">
    <source>
        <dbReference type="EMBL" id="REA61343.1"/>
    </source>
</evidence>
<dbReference type="InterPro" id="IPR025665">
    <property type="entry name" value="Beta-barrel_OMP_2"/>
</dbReference>
<feature type="chain" id="PRO_5017773904" description="Outer membrane protein beta-barrel domain-containing protein" evidence="1">
    <location>
        <begin position="23"/>
        <end position="214"/>
    </location>
</feature>
<accession>A0A3D8YBH8</accession>
<organism evidence="3 4">
    <name type="scientific">Dyadobacter luteus</name>
    <dbReference type="NCBI Taxonomy" id="2259619"/>
    <lineage>
        <taxon>Bacteria</taxon>
        <taxon>Pseudomonadati</taxon>
        <taxon>Bacteroidota</taxon>
        <taxon>Cytophagia</taxon>
        <taxon>Cytophagales</taxon>
        <taxon>Spirosomataceae</taxon>
        <taxon>Dyadobacter</taxon>
    </lineage>
</organism>
<feature type="signal peptide" evidence="1">
    <location>
        <begin position="1"/>
        <end position="22"/>
    </location>
</feature>
<sequence>MKTKLLYLLFIAAPCFVSKTQAQTFTAKAGLNLANVKENGGGLNLDYDMKPGLHLGLAAELPINNWLAIEPALLFNQKGAKFNNNLFGTKVDASIKMDYLDIPVNLKVSQKMENDMRIFATAGPYLGIGLAGKVKANAGGQTVDEKITWGSDEDSMYKRLEAGATFGAGVEINMIQLGISYDLGLSNTSAVTDDGYSSKNRILRFSVGYRFGKN</sequence>
<evidence type="ECO:0000259" key="2">
    <source>
        <dbReference type="Pfam" id="PF13568"/>
    </source>
</evidence>
<dbReference type="InterPro" id="IPR011250">
    <property type="entry name" value="OMP/PagP_B-barrel"/>
</dbReference>
<proteinExistence type="predicted"/>
<dbReference type="SUPFAM" id="SSF56925">
    <property type="entry name" value="OMPA-like"/>
    <property type="match status" value="1"/>
</dbReference>
<protein>
    <recommendedName>
        <fullName evidence="2">Outer membrane protein beta-barrel domain-containing protein</fullName>
    </recommendedName>
</protein>
<evidence type="ECO:0000256" key="1">
    <source>
        <dbReference type="SAM" id="SignalP"/>
    </source>
</evidence>
<dbReference type="Proteomes" id="UP000256373">
    <property type="component" value="Unassembled WGS sequence"/>
</dbReference>
<dbReference type="EMBL" id="QNUL01000008">
    <property type="protein sequence ID" value="REA61343.1"/>
    <property type="molecule type" value="Genomic_DNA"/>
</dbReference>
<evidence type="ECO:0000313" key="4">
    <source>
        <dbReference type="Proteomes" id="UP000256373"/>
    </source>
</evidence>
<dbReference type="RefSeq" id="WP_115831316.1">
    <property type="nucleotide sequence ID" value="NZ_QNUL01000008.1"/>
</dbReference>
<keyword evidence="4" id="KW-1185">Reference proteome</keyword>
<reference evidence="3 4" key="1">
    <citation type="submission" date="2018-07" db="EMBL/GenBank/DDBJ databases">
        <title>Dyadobacter roseus sp. nov., isolated from rose rhizosphere soil.</title>
        <authorList>
            <person name="Chen L."/>
        </authorList>
    </citation>
    <scope>NUCLEOTIDE SEQUENCE [LARGE SCALE GENOMIC DNA]</scope>
    <source>
        <strain evidence="3 4">RS19</strain>
    </source>
</reference>
<dbReference type="Pfam" id="PF13568">
    <property type="entry name" value="OMP_b-brl_2"/>
    <property type="match status" value="1"/>
</dbReference>
<gene>
    <name evidence="3" type="ORF">DSL64_12930</name>
</gene>
<dbReference type="OrthoDB" id="949314at2"/>